<dbReference type="InterPro" id="IPR010982">
    <property type="entry name" value="Lambda_DNA-bd_dom_sf"/>
</dbReference>
<name>A0A140GR96_CLOPF</name>
<dbReference type="Gene3D" id="1.10.260.40">
    <property type="entry name" value="lambda repressor-like DNA-binding domains"/>
    <property type="match status" value="1"/>
</dbReference>
<keyword evidence="1" id="KW-0614">Plasmid</keyword>
<dbReference type="GO" id="GO:0003677">
    <property type="term" value="F:DNA binding"/>
    <property type="evidence" value="ECO:0007669"/>
    <property type="project" value="InterPro"/>
</dbReference>
<dbReference type="AlphaFoldDB" id="A0A140GR96"/>
<accession>A0A140GR96</accession>
<proteinExistence type="predicted"/>
<evidence type="ECO:0008006" key="3">
    <source>
        <dbReference type="Google" id="ProtNLM"/>
    </source>
</evidence>
<dbReference type="PATRIC" id="fig|1502.177.peg.3346"/>
<dbReference type="Proteomes" id="UP000070260">
    <property type="component" value="Plasmid pJFP838A"/>
</dbReference>
<protein>
    <recommendedName>
        <fullName evidence="3">HTH cro/C1-type domain-containing protein</fullName>
    </recommendedName>
</protein>
<evidence type="ECO:0000313" key="2">
    <source>
        <dbReference type="Proteomes" id="UP000070260"/>
    </source>
</evidence>
<dbReference type="RefSeq" id="WP_061429661.1">
    <property type="nucleotide sequence ID" value="NZ_JADNGM010000085.1"/>
</dbReference>
<geneLocation type="plasmid" evidence="1 2">
    <name>pJFP838A</name>
</geneLocation>
<reference evidence="1 2" key="1">
    <citation type="journal article" date="2016" name="PLoS ONE">
        <title>Plasmid Characterization and Chromosome Analysis of Two netF+ Clostridium perfringens Isolates Associated with Foal and Canine Necrotizing Enteritis.</title>
        <authorList>
            <person name="Mehdizadeh Gohari I."/>
            <person name="Kropinski A.M."/>
            <person name="Weese S.J."/>
            <person name="Parreira V.R."/>
            <person name="Whitehead A.E."/>
            <person name="Boerlin P."/>
            <person name="Prescott J.F."/>
        </authorList>
    </citation>
    <scope>NUCLEOTIDE SEQUENCE [LARGE SCALE GENOMIC DNA]</scope>
    <source>
        <strain evidence="1 2">JP838</strain>
        <plasmid evidence="2">Plasmid pJFP838A</plasmid>
    </source>
</reference>
<dbReference type="EMBL" id="CP013615">
    <property type="protein sequence ID" value="AMN31055.1"/>
    <property type="molecule type" value="Genomic_DNA"/>
</dbReference>
<sequence>MYISMDDKICKRIKDLLHINNIPFNTLSNFLNMEEEKLDNILNGNEKICISDFEKICILFKCPMDKMLDFKNEFKVEPSIVSLLNDKTVSADELMKLIFYINNISINIEMMEHILINK</sequence>
<gene>
    <name evidence="1" type="ORF">JFP838_pA0139</name>
</gene>
<organism evidence="1 2">
    <name type="scientific">Clostridium perfringens</name>
    <dbReference type="NCBI Taxonomy" id="1502"/>
    <lineage>
        <taxon>Bacteria</taxon>
        <taxon>Bacillati</taxon>
        <taxon>Bacillota</taxon>
        <taxon>Clostridia</taxon>
        <taxon>Eubacteriales</taxon>
        <taxon>Clostridiaceae</taxon>
        <taxon>Clostridium</taxon>
    </lineage>
</organism>
<evidence type="ECO:0000313" key="1">
    <source>
        <dbReference type="EMBL" id="AMN31055.1"/>
    </source>
</evidence>